<dbReference type="AlphaFoldDB" id="A0A6A7FUL6"/>
<dbReference type="GO" id="GO:0004386">
    <property type="term" value="F:helicase activity"/>
    <property type="evidence" value="ECO:0007669"/>
    <property type="project" value="UniProtKB-KW"/>
</dbReference>
<accession>A0A6A7FUL6</accession>
<dbReference type="EMBL" id="IACT01003043">
    <property type="protein sequence ID" value="LAC22296.1"/>
    <property type="molecule type" value="mRNA"/>
</dbReference>
<organism evidence="1">
    <name type="scientific">Hirondellea gigas</name>
    <dbReference type="NCBI Taxonomy" id="1518452"/>
    <lineage>
        <taxon>Eukaryota</taxon>
        <taxon>Metazoa</taxon>
        <taxon>Ecdysozoa</taxon>
        <taxon>Arthropoda</taxon>
        <taxon>Crustacea</taxon>
        <taxon>Multicrustacea</taxon>
        <taxon>Malacostraca</taxon>
        <taxon>Eumalacostraca</taxon>
        <taxon>Peracarida</taxon>
        <taxon>Amphipoda</taxon>
        <taxon>Amphilochidea</taxon>
        <taxon>Lysianassida</taxon>
        <taxon>Lysianassidira</taxon>
        <taxon>Lysianassoidea</taxon>
        <taxon>Lysianassidae</taxon>
        <taxon>Hirondellea</taxon>
    </lineage>
</organism>
<sequence length="232" mass="26528">MKRLNVTNGYVCCPVENRQGLLLELLNRHYDQQDKAWNKKIVIVFSHDNCVRFYTELFQRLKQLPIIPLLKANLKSQGGLDDYSLFLEAETAVIAVSTRTALQLPGLTADKIIQYEPPLSLQSVSSLSSMCSDYLLFLRPQEVSFVEELRRSGGALSSMSEQFVPWDSVRKLPKQKVQQWYKNIHSMNINSKAAYKAYMDSIRDHQLSDIFNLEGVLIKEVALITPMLPPCM</sequence>
<name>A0A6A7FUL6_9CRUS</name>
<protein>
    <submittedName>
        <fullName evidence="1">ATP-dependent RNA helicase has1-like</fullName>
    </submittedName>
</protein>
<reference evidence="1" key="1">
    <citation type="submission" date="2017-11" db="EMBL/GenBank/DDBJ databases">
        <title>The sensing device of the deep-sea amphipod.</title>
        <authorList>
            <person name="Kobayashi H."/>
            <person name="Nagahama T."/>
            <person name="Arai W."/>
            <person name="Sasagawa Y."/>
            <person name="Umeda M."/>
            <person name="Hayashi T."/>
            <person name="Nikaido I."/>
            <person name="Watanabe H."/>
            <person name="Oguri K."/>
            <person name="Kitazato H."/>
            <person name="Fujioka K."/>
            <person name="Kido Y."/>
            <person name="Takami H."/>
        </authorList>
    </citation>
    <scope>NUCLEOTIDE SEQUENCE</scope>
    <source>
        <tissue evidence="1">Whole body</tissue>
    </source>
</reference>
<keyword evidence="1" id="KW-0067">ATP-binding</keyword>
<keyword evidence="1" id="KW-0347">Helicase</keyword>
<proteinExistence type="evidence at transcript level"/>
<evidence type="ECO:0000313" key="1">
    <source>
        <dbReference type="EMBL" id="LAC22296.1"/>
    </source>
</evidence>
<keyword evidence="1" id="KW-0547">Nucleotide-binding</keyword>
<keyword evidence="1" id="KW-0378">Hydrolase</keyword>